<evidence type="ECO:0000259" key="21">
    <source>
        <dbReference type="Pfam" id="PF02326"/>
    </source>
</evidence>
<evidence type="ECO:0000256" key="15">
    <source>
        <dbReference type="ARBA" id="ARBA00023128"/>
    </source>
</evidence>
<protein>
    <recommendedName>
        <fullName evidence="5">H(+)-transporting two-sector ATPase</fullName>
        <ecNumber evidence="5">7.1.2.2</ecNumber>
    </recommendedName>
    <alternativeName>
        <fullName evidence="18">Mitochondrial protein YMF19</fullName>
    </alternativeName>
</protein>
<geneLocation type="mitochondrion" evidence="22"/>
<proteinExistence type="inferred from homology"/>
<dbReference type="RefSeq" id="YP_009049994.1">
    <property type="nucleotide sequence ID" value="NC_024626.1"/>
</dbReference>
<keyword evidence="17" id="KW-0066">ATP synthesis</keyword>
<evidence type="ECO:0000256" key="12">
    <source>
        <dbReference type="ARBA" id="ARBA00022967"/>
    </source>
</evidence>
<keyword evidence="11" id="KW-0067">ATP-binding</keyword>
<evidence type="ECO:0000256" key="11">
    <source>
        <dbReference type="ARBA" id="ARBA00022840"/>
    </source>
</evidence>
<evidence type="ECO:0000256" key="7">
    <source>
        <dbReference type="ARBA" id="ARBA00022547"/>
    </source>
</evidence>
<comment type="subunit">
    <text evidence="4">F-type ATPases have 2 components, CF(1) - the catalytic core - and CF(0) - the membrane proton channel. CF(1) has five subunits: alpha(3), beta(3), gamma(1), delta(1), epsilon(1). CF(0) has three main subunits: a, b and c.</text>
</comment>
<keyword evidence="7" id="KW-0138">CF(0)</keyword>
<evidence type="ECO:0000256" key="1">
    <source>
        <dbReference type="ARBA" id="ARBA00003096"/>
    </source>
</evidence>
<evidence type="ECO:0000256" key="14">
    <source>
        <dbReference type="ARBA" id="ARBA00023065"/>
    </source>
</evidence>
<evidence type="ECO:0000256" key="19">
    <source>
        <dbReference type="ARBA" id="ARBA00048383"/>
    </source>
</evidence>
<sequence>MKDFKKLRFTMPQLDKVTFLSQFFWLCFFYLGFYYVILKFYLPKISRILSLRQKKMGFSNQGMISLQQENHQVREDYQELLSKALTLSKTLFNNFFSQTTNWLSTNATTINKTQYQKVNTSFVQSLGETSLSQNVLFYHAGKNLPEKLTFKILQDNLQTFKKQQASKKSQNLSQETLKKTKK</sequence>
<keyword evidence="15 22" id="KW-0496">Mitochondrion</keyword>
<dbReference type="InterPro" id="IPR003319">
    <property type="entry name" value="YMF19-like_N"/>
</dbReference>
<keyword evidence="10" id="KW-0375">Hydrogen ion transport</keyword>
<evidence type="ECO:0000256" key="8">
    <source>
        <dbReference type="ARBA" id="ARBA00022692"/>
    </source>
</evidence>
<comment type="subcellular location">
    <subcellularLocation>
        <location evidence="2">Mitochondrion membrane</location>
        <topology evidence="2">Single-pass membrane protein</topology>
    </subcellularLocation>
</comment>
<dbReference type="PANTHER" id="PTHR36816">
    <property type="entry name" value="ATP SYNTHASE PROTEIN YMF19"/>
    <property type="match status" value="1"/>
</dbReference>
<evidence type="ECO:0000256" key="4">
    <source>
        <dbReference type="ARBA" id="ARBA00011648"/>
    </source>
</evidence>
<name>A0A076EAX7_CHLSO</name>
<gene>
    <name evidence="22" type="primary">atp8</name>
</gene>
<evidence type="ECO:0000256" key="20">
    <source>
        <dbReference type="SAM" id="Phobius"/>
    </source>
</evidence>
<comment type="function">
    <text evidence="1">This is one of the chains of the nonenzymatic component (CF(0) subunit) of the mitochondrial ATPase complex.</text>
</comment>
<evidence type="ECO:0000256" key="5">
    <source>
        <dbReference type="ARBA" id="ARBA00012473"/>
    </source>
</evidence>
<dbReference type="GeneID" id="20004183"/>
<keyword evidence="16 20" id="KW-0472">Membrane</keyword>
<dbReference type="InterPro" id="IPR044975">
    <property type="entry name" value="YMF19-like"/>
</dbReference>
<evidence type="ECO:0000256" key="6">
    <source>
        <dbReference type="ARBA" id="ARBA00022448"/>
    </source>
</evidence>
<evidence type="ECO:0000256" key="9">
    <source>
        <dbReference type="ARBA" id="ARBA00022741"/>
    </source>
</evidence>
<dbReference type="GO" id="GO:0005524">
    <property type="term" value="F:ATP binding"/>
    <property type="evidence" value="ECO:0007669"/>
    <property type="project" value="UniProtKB-KW"/>
</dbReference>
<keyword evidence="14" id="KW-0406">Ion transport</keyword>
<keyword evidence="12" id="KW-1278">Translocase</keyword>
<keyword evidence="13 20" id="KW-1133">Transmembrane helix</keyword>
<dbReference type="PANTHER" id="PTHR36816:SF1">
    <property type="entry name" value="ATP SYNTHASE PROTEIN YMF19"/>
    <property type="match status" value="1"/>
</dbReference>
<evidence type="ECO:0000256" key="17">
    <source>
        <dbReference type="ARBA" id="ARBA00023310"/>
    </source>
</evidence>
<evidence type="ECO:0000256" key="2">
    <source>
        <dbReference type="ARBA" id="ARBA00004304"/>
    </source>
</evidence>
<comment type="catalytic activity">
    <reaction evidence="19">
        <text>ATP + H2O + 4 H(+)(in) = ADP + phosphate + 5 H(+)(out)</text>
        <dbReference type="Rhea" id="RHEA:57720"/>
        <dbReference type="ChEBI" id="CHEBI:15377"/>
        <dbReference type="ChEBI" id="CHEBI:15378"/>
        <dbReference type="ChEBI" id="CHEBI:30616"/>
        <dbReference type="ChEBI" id="CHEBI:43474"/>
        <dbReference type="ChEBI" id="CHEBI:456216"/>
        <dbReference type="EC" id="7.1.2.2"/>
    </reaction>
</comment>
<evidence type="ECO:0000256" key="3">
    <source>
        <dbReference type="ARBA" id="ARBA00010946"/>
    </source>
</evidence>
<evidence type="ECO:0000256" key="16">
    <source>
        <dbReference type="ARBA" id="ARBA00023136"/>
    </source>
</evidence>
<dbReference type="GO" id="GO:0045259">
    <property type="term" value="C:proton-transporting ATP synthase complex"/>
    <property type="evidence" value="ECO:0007669"/>
    <property type="project" value="UniProtKB-KW"/>
</dbReference>
<evidence type="ECO:0000256" key="18">
    <source>
        <dbReference type="ARBA" id="ARBA00030649"/>
    </source>
</evidence>
<dbReference type="EC" id="7.1.2.2" evidence="5"/>
<evidence type="ECO:0000256" key="13">
    <source>
        <dbReference type="ARBA" id="ARBA00022989"/>
    </source>
</evidence>
<dbReference type="GO" id="GO:0031966">
    <property type="term" value="C:mitochondrial membrane"/>
    <property type="evidence" value="ECO:0007669"/>
    <property type="project" value="UniProtKB-SubCell"/>
</dbReference>
<feature type="domain" description="ATP synthase YMF19-like N-terminal" evidence="21">
    <location>
        <begin position="12"/>
        <end position="86"/>
    </location>
</feature>
<feature type="transmembrane region" description="Helical" evidence="20">
    <location>
        <begin position="20"/>
        <end position="42"/>
    </location>
</feature>
<comment type="similarity">
    <text evidence="3">Belongs to the ATPase protein YMF19 family.</text>
</comment>
<evidence type="ECO:0000313" key="22">
    <source>
        <dbReference type="EMBL" id="AII02128.1"/>
    </source>
</evidence>
<accession>A0A076EAX7</accession>
<evidence type="ECO:0000256" key="10">
    <source>
        <dbReference type="ARBA" id="ARBA00022781"/>
    </source>
</evidence>
<dbReference type="GO" id="GO:1902600">
    <property type="term" value="P:proton transmembrane transport"/>
    <property type="evidence" value="ECO:0007669"/>
    <property type="project" value="UniProtKB-KW"/>
</dbReference>
<dbReference type="AlphaFoldDB" id="A0A076EAX7"/>
<keyword evidence="6" id="KW-0813">Transport</keyword>
<dbReference type="Pfam" id="PF02326">
    <property type="entry name" value="YMF19"/>
    <property type="match status" value="1"/>
</dbReference>
<keyword evidence="8 20" id="KW-0812">Transmembrane</keyword>
<reference evidence="22" key="1">
    <citation type="submission" date="2014-04" db="EMBL/GenBank/DDBJ databases">
        <title>Chlorella sorokiniana complete mitochondrial genome.</title>
        <authorList>
            <person name="Fan W."/>
            <person name="Mower J.P."/>
        </authorList>
    </citation>
    <scope>NUCLEOTIDE SEQUENCE</scope>
    <source>
        <strain evidence="22">1230</strain>
    </source>
</reference>
<dbReference type="EMBL" id="KJ742377">
    <property type="protein sequence ID" value="AII02128.1"/>
    <property type="molecule type" value="Genomic_DNA"/>
</dbReference>
<organism evidence="22">
    <name type="scientific">Chlorella sorokiniana</name>
    <name type="common">Freshwater green alga</name>
    <dbReference type="NCBI Taxonomy" id="3076"/>
    <lineage>
        <taxon>Eukaryota</taxon>
        <taxon>Viridiplantae</taxon>
        <taxon>Chlorophyta</taxon>
        <taxon>core chlorophytes</taxon>
        <taxon>Trebouxiophyceae</taxon>
        <taxon>Chlorellales</taxon>
        <taxon>Chlorellaceae</taxon>
        <taxon>Chlorella clade</taxon>
        <taxon>Chlorella</taxon>
    </lineage>
</organism>
<keyword evidence="9" id="KW-0547">Nucleotide-binding</keyword>
<dbReference type="GO" id="GO:0006754">
    <property type="term" value="P:ATP biosynthetic process"/>
    <property type="evidence" value="ECO:0007669"/>
    <property type="project" value="UniProtKB-KW"/>
</dbReference>